<accession>A0A2S6ISX5</accession>
<organism evidence="2 3">
    <name type="scientific">Kineococcus xinjiangensis</name>
    <dbReference type="NCBI Taxonomy" id="512762"/>
    <lineage>
        <taxon>Bacteria</taxon>
        <taxon>Bacillati</taxon>
        <taxon>Actinomycetota</taxon>
        <taxon>Actinomycetes</taxon>
        <taxon>Kineosporiales</taxon>
        <taxon>Kineosporiaceae</taxon>
        <taxon>Kineococcus</taxon>
    </lineage>
</organism>
<gene>
    <name evidence="2" type="ORF">CLV92_104175</name>
</gene>
<keyword evidence="3" id="KW-1185">Reference proteome</keyword>
<evidence type="ECO:0000259" key="1">
    <source>
        <dbReference type="Pfam" id="PF07561"/>
    </source>
</evidence>
<reference evidence="2 3" key="1">
    <citation type="submission" date="2018-02" db="EMBL/GenBank/DDBJ databases">
        <title>Genomic Encyclopedia of Archaeal and Bacterial Type Strains, Phase II (KMG-II): from individual species to whole genera.</title>
        <authorList>
            <person name="Goeker M."/>
        </authorList>
    </citation>
    <scope>NUCLEOTIDE SEQUENCE [LARGE SCALE GENOMIC DNA]</scope>
    <source>
        <strain evidence="2 3">DSM 22857</strain>
    </source>
</reference>
<feature type="domain" description="DUF1540" evidence="1">
    <location>
        <begin position="64"/>
        <end position="96"/>
    </location>
</feature>
<dbReference type="OrthoDB" id="3213529at2"/>
<evidence type="ECO:0000313" key="2">
    <source>
        <dbReference type="EMBL" id="PPK97354.1"/>
    </source>
</evidence>
<dbReference type="RefSeq" id="WP_104432171.1">
    <property type="nucleotide sequence ID" value="NZ_PTJD01000004.1"/>
</dbReference>
<dbReference type="AlphaFoldDB" id="A0A2S6ISX5"/>
<dbReference type="InterPro" id="IPR011437">
    <property type="entry name" value="DUF1540"/>
</dbReference>
<name>A0A2S6ISX5_9ACTN</name>
<sequence>MATVNLDLTPVHSCSATGCAFNEDVHCHAPAITVGDHGQNHCGTFLGMPSKARAGKPGGHVGACQLADCRHNEELTCHAESIEVASEDDGSRCLTYAAA</sequence>
<dbReference type="Pfam" id="PF07561">
    <property type="entry name" value="DUF1540"/>
    <property type="match status" value="2"/>
</dbReference>
<evidence type="ECO:0000313" key="3">
    <source>
        <dbReference type="Proteomes" id="UP000239485"/>
    </source>
</evidence>
<dbReference type="Proteomes" id="UP000239485">
    <property type="component" value="Unassembled WGS sequence"/>
</dbReference>
<protein>
    <submittedName>
        <fullName evidence="2">Uncharacterized protein DUF1540</fullName>
    </submittedName>
</protein>
<comment type="caution">
    <text evidence="2">The sequence shown here is derived from an EMBL/GenBank/DDBJ whole genome shotgun (WGS) entry which is preliminary data.</text>
</comment>
<dbReference type="EMBL" id="PTJD01000004">
    <property type="protein sequence ID" value="PPK97354.1"/>
    <property type="molecule type" value="Genomic_DNA"/>
</dbReference>
<feature type="domain" description="DUF1540" evidence="1">
    <location>
        <begin position="14"/>
        <end position="45"/>
    </location>
</feature>
<proteinExistence type="predicted"/>